<proteinExistence type="predicted"/>
<organism evidence="5">
    <name type="scientific">freshwater metagenome</name>
    <dbReference type="NCBI Taxonomy" id="449393"/>
    <lineage>
        <taxon>unclassified sequences</taxon>
        <taxon>metagenomes</taxon>
        <taxon>ecological metagenomes</taxon>
    </lineage>
</organism>
<keyword evidence="2" id="KW-0808">Transferase</keyword>
<evidence type="ECO:0000256" key="1">
    <source>
        <dbReference type="ARBA" id="ARBA00022603"/>
    </source>
</evidence>
<dbReference type="InterPro" id="IPR029063">
    <property type="entry name" value="SAM-dependent_MTases_sf"/>
</dbReference>
<evidence type="ECO:0000259" key="4">
    <source>
        <dbReference type="Pfam" id="PF01555"/>
    </source>
</evidence>
<dbReference type="Pfam" id="PF01555">
    <property type="entry name" value="N6_N4_Mtase"/>
    <property type="match status" value="1"/>
</dbReference>
<dbReference type="Gene3D" id="3.40.50.150">
    <property type="entry name" value="Vaccinia Virus protein VP39"/>
    <property type="match status" value="1"/>
</dbReference>
<reference evidence="5" key="1">
    <citation type="submission" date="2020-05" db="EMBL/GenBank/DDBJ databases">
        <authorList>
            <person name="Chiriac C."/>
            <person name="Salcher M."/>
            <person name="Ghai R."/>
            <person name="Kavagutti S V."/>
        </authorList>
    </citation>
    <scope>NUCLEOTIDE SEQUENCE</scope>
</reference>
<protein>
    <submittedName>
        <fullName evidence="5">Unannotated protein</fullName>
    </submittedName>
</protein>
<name>A0A6J6VG71_9ZZZZ</name>
<dbReference type="EMBL" id="CAEZYQ010000044">
    <property type="protein sequence ID" value="CAB4769507.1"/>
    <property type="molecule type" value="Genomic_DNA"/>
</dbReference>
<dbReference type="GO" id="GO:0032259">
    <property type="term" value="P:methylation"/>
    <property type="evidence" value="ECO:0007669"/>
    <property type="project" value="UniProtKB-KW"/>
</dbReference>
<sequence length="262" mass="29250">MLRLVDETLAAGATAEEAQQRLREFIKANSKDMPEGVTRFNNVDANGIIFETADLTNRLPRPNLRYPVTDPDTGRVYEPPENGWTVNRELMEEWVQAELIAFGKRPRKKKSLRDYAYNMPVPTFYHSRNTANAHLERLLGEKRFPFPKDHEVLMRWLRMTCPPDGLILDFFGGSGTTTEAVLRLNDEDGGTRQSILVTNNELGAKQAKALRKAGHHPGDSEWKPWGYSSTSPGRASPPLSPASGPTGRSTPMAWLPTSSSSS</sequence>
<evidence type="ECO:0000313" key="5">
    <source>
        <dbReference type="EMBL" id="CAB4769507.1"/>
    </source>
</evidence>
<evidence type="ECO:0000256" key="2">
    <source>
        <dbReference type="ARBA" id="ARBA00022679"/>
    </source>
</evidence>
<gene>
    <name evidence="5" type="ORF">UFOPK2761_03302</name>
</gene>
<feature type="region of interest" description="Disordered" evidence="3">
    <location>
        <begin position="210"/>
        <end position="262"/>
    </location>
</feature>
<keyword evidence="1" id="KW-0489">Methyltransferase</keyword>
<dbReference type="SUPFAM" id="SSF53335">
    <property type="entry name" value="S-adenosyl-L-methionine-dependent methyltransferases"/>
    <property type="match status" value="1"/>
</dbReference>
<feature type="domain" description="DNA methylase N-4/N-6" evidence="4">
    <location>
        <begin position="79"/>
        <end position="186"/>
    </location>
</feature>
<dbReference type="InterPro" id="IPR002941">
    <property type="entry name" value="DNA_methylase_N4/N6"/>
</dbReference>
<dbReference type="AlphaFoldDB" id="A0A6J6VG71"/>
<dbReference type="GO" id="GO:0008170">
    <property type="term" value="F:N-methyltransferase activity"/>
    <property type="evidence" value="ECO:0007669"/>
    <property type="project" value="InterPro"/>
</dbReference>
<dbReference type="GO" id="GO:0003677">
    <property type="term" value="F:DNA binding"/>
    <property type="evidence" value="ECO:0007669"/>
    <property type="project" value="InterPro"/>
</dbReference>
<evidence type="ECO:0000256" key="3">
    <source>
        <dbReference type="SAM" id="MobiDB-lite"/>
    </source>
</evidence>
<accession>A0A6J6VG71</accession>